<dbReference type="Gene3D" id="3.40.50.1820">
    <property type="entry name" value="alpha/beta hydrolase"/>
    <property type="match status" value="1"/>
</dbReference>
<evidence type="ECO:0000259" key="1">
    <source>
        <dbReference type="Pfam" id="PF06057"/>
    </source>
</evidence>
<dbReference type="EMBL" id="FUYM01000001">
    <property type="protein sequence ID" value="SKB26102.1"/>
    <property type="molecule type" value="Genomic_DNA"/>
</dbReference>
<dbReference type="RefSeq" id="WP_079646191.1">
    <property type="nucleotide sequence ID" value="NZ_FUYM01000001.1"/>
</dbReference>
<evidence type="ECO:0000313" key="3">
    <source>
        <dbReference type="Proteomes" id="UP000189818"/>
    </source>
</evidence>
<dbReference type="OrthoDB" id="9807916at2"/>
<dbReference type="AlphaFoldDB" id="A0A1T4ZTM2"/>
<proteinExistence type="predicted"/>
<dbReference type="Pfam" id="PF06057">
    <property type="entry name" value="VirJ"/>
    <property type="match status" value="1"/>
</dbReference>
<dbReference type="STRING" id="439228.SAMN06295920_101216"/>
<name>A0A1T4ZTM2_9SPHN</name>
<protein>
    <submittedName>
        <fullName evidence="2">Virulence protein (VirJ)</fullName>
    </submittedName>
</protein>
<keyword evidence="3" id="KW-1185">Reference proteome</keyword>
<evidence type="ECO:0000313" key="2">
    <source>
        <dbReference type="EMBL" id="SKB26102.1"/>
    </source>
</evidence>
<sequence>MRRGLVGAALALALVAAGLTAYWGWLGYFGGDLYVPIRAERAPAPAQAGLAAVIVSGDMGFKVGMGRQIAERLAADGVPVLGVNSLVYFRERRSPAQVRALIEDAVRRGLAFGHARRLLLIGQSYGADMVHVGLVGLPPALRAKLAMVALVVPTDTVIYRASPAEMLDLVPADAAAVDTGRRLDWVPLLCVQGREEADSLCPLLHQPNMRRIAMPGGHPLRRDADALYRHLTAALSDAGA</sequence>
<gene>
    <name evidence="2" type="ORF">SAMN06295920_101216</name>
</gene>
<dbReference type="SUPFAM" id="SSF53474">
    <property type="entry name" value="alpha/beta-Hydrolases"/>
    <property type="match status" value="1"/>
</dbReference>
<organism evidence="2 3">
    <name type="scientific">Rhizorhabdus histidinilytica</name>
    <dbReference type="NCBI Taxonomy" id="439228"/>
    <lineage>
        <taxon>Bacteria</taxon>
        <taxon>Pseudomonadati</taxon>
        <taxon>Pseudomonadota</taxon>
        <taxon>Alphaproteobacteria</taxon>
        <taxon>Sphingomonadales</taxon>
        <taxon>Sphingomonadaceae</taxon>
        <taxon>Rhizorhabdus</taxon>
    </lineage>
</organism>
<reference evidence="3" key="1">
    <citation type="submission" date="2017-02" db="EMBL/GenBank/DDBJ databases">
        <authorList>
            <person name="Varghese N."/>
            <person name="Submissions S."/>
        </authorList>
    </citation>
    <scope>NUCLEOTIDE SEQUENCE [LARGE SCALE GENOMIC DNA]</scope>
    <source>
        <strain evidence="3">UM2</strain>
    </source>
</reference>
<feature type="domain" description="Bacterial virulence" evidence="1">
    <location>
        <begin position="52"/>
        <end position="236"/>
    </location>
</feature>
<dbReference type="Proteomes" id="UP000189818">
    <property type="component" value="Unassembled WGS sequence"/>
</dbReference>
<dbReference type="InterPro" id="IPR010333">
    <property type="entry name" value="VirJ"/>
</dbReference>
<accession>A0A1T4ZTM2</accession>
<dbReference type="InterPro" id="IPR029058">
    <property type="entry name" value="AB_hydrolase_fold"/>
</dbReference>